<reference evidence="1 2" key="1">
    <citation type="journal article" date="2015" name="Sci. Rep.">
        <title>Genome of the facultative scuticociliatosis pathogen Pseudocohnilembus persalinus provides insight into its virulence through horizontal gene transfer.</title>
        <authorList>
            <person name="Xiong J."/>
            <person name="Wang G."/>
            <person name="Cheng J."/>
            <person name="Tian M."/>
            <person name="Pan X."/>
            <person name="Warren A."/>
            <person name="Jiang C."/>
            <person name="Yuan D."/>
            <person name="Miao W."/>
        </authorList>
    </citation>
    <scope>NUCLEOTIDE SEQUENCE [LARGE SCALE GENOMIC DNA]</scope>
    <source>
        <strain evidence="1">36N120E</strain>
    </source>
</reference>
<protein>
    <submittedName>
        <fullName evidence="1">Uncharacterized protein</fullName>
    </submittedName>
</protein>
<dbReference type="AlphaFoldDB" id="A0A0V0QIU1"/>
<dbReference type="EMBL" id="LDAU01000159">
    <property type="protein sequence ID" value="KRX01941.1"/>
    <property type="molecule type" value="Genomic_DNA"/>
</dbReference>
<dbReference type="Proteomes" id="UP000054937">
    <property type="component" value="Unassembled WGS sequence"/>
</dbReference>
<evidence type="ECO:0000313" key="2">
    <source>
        <dbReference type="Proteomes" id="UP000054937"/>
    </source>
</evidence>
<sequence length="150" mass="18265">MRIINYKFQQKQEQKILGDHFKTWKNNYKNKNNAKFVLNKLQKILTLNAYESSFLKLKQNLLENSIIEEKNTQYAIEYRKQYLEKLVLLQLKRNIQKQQLKKKQLILIYTFQLKKSFEQFLTSIIAKIEMRKLKNIAQQHYSTQVINKHL</sequence>
<dbReference type="InParanoid" id="A0A0V0QIU1"/>
<keyword evidence="2" id="KW-1185">Reference proteome</keyword>
<accession>A0A0V0QIU1</accession>
<proteinExistence type="predicted"/>
<name>A0A0V0QIU1_PSEPJ</name>
<comment type="caution">
    <text evidence="1">The sequence shown here is derived from an EMBL/GenBank/DDBJ whole genome shotgun (WGS) entry which is preliminary data.</text>
</comment>
<organism evidence="1 2">
    <name type="scientific">Pseudocohnilembus persalinus</name>
    <name type="common">Ciliate</name>
    <dbReference type="NCBI Taxonomy" id="266149"/>
    <lineage>
        <taxon>Eukaryota</taxon>
        <taxon>Sar</taxon>
        <taxon>Alveolata</taxon>
        <taxon>Ciliophora</taxon>
        <taxon>Intramacronucleata</taxon>
        <taxon>Oligohymenophorea</taxon>
        <taxon>Scuticociliatia</taxon>
        <taxon>Philasterida</taxon>
        <taxon>Pseudocohnilembidae</taxon>
        <taxon>Pseudocohnilembus</taxon>
    </lineage>
</organism>
<gene>
    <name evidence="1" type="ORF">PPERSA_07586</name>
</gene>
<evidence type="ECO:0000313" key="1">
    <source>
        <dbReference type="EMBL" id="KRX01941.1"/>
    </source>
</evidence>